<proteinExistence type="predicted"/>
<protein>
    <submittedName>
        <fullName evidence="1">Uncharacterized protein</fullName>
    </submittedName>
</protein>
<accession>A0A3M7R0B6</accession>
<dbReference type="EMBL" id="REGN01004553">
    <property type="protein sequence ID" value="RNA17027.1"/>
    <property type="molecule type" value="Genomic_DNA"/>
</dbReference>
<dbReference type="Proteomes" id="UP000276133">
    <property type="component" value="Unassembled WGS sequence"/>
</dbReference>
<organism evidence="1 2">
    <name type="scientific">Brachionus plicatilis</name>
    <name type="common">Marine rotifer</name>
    <name type="synonym">Brachionus muelleri</name>
    <dbReference type="NCBI Taxonomy" id="10195"/>
    <lineage>
        <taxon>Eukaryota</taxon>
        <taxon>Metazoa</taxon>
        <taxon>Spiralia</taxon>
        <taxon>Gnathifera</taxon>
        <taxon>Rotifera</taxon>
        <taxon>Eurotatoria</taxon>
        <taxon>Monogononta</taxon>
        <taxon>Pseudotrocha</taxon>
        <taxon>Ploima</taxon>
        <taxon>Brachionidae</taxon>
        <taxon>Brachionus</taxon>
    </lineage>
</organism>
<name>A0A3M7R0B6_BRAPC</name>
<comment type="caution">
    <text evidence="1">The sequence shown here is derived from an EMBL/GenBank/DDBJ whole genome shotgun (WGS) entry which is preliminary data.</text>
</comment>
<evidence type="ECO:0000313" key="1">
    <source>
        <dbReference type="EMBL" id="RNA17027.1"/>
    </source>
</evidence>
<gene>
    <name evidence="1" type="ORF">BpHYR1_005393</name>
</gene>
<sequence>MLLFFTTTIYHLNHLIKTKFEFFDEPYFTFRLFEFKLFTYLIINLKAKLDYGETKLNFVLKKFQNIDSDFIFTSDKIHIKQIISKIRDKGFNSLKQKVKRLDLTLTLRDQSILYYKQKGFLNQPKSLFKIGH</sequence>
<keyword evidence="2" id="KW-1185">Reference proteome</keyword>
<reference evidence="1 2" key="1">
    <citation type="journal article" date="2018" name="Sci. Rep.">
        <title>Genomic signatures of local adaptation to the degree of environmental predictability in rotifers.</title>
        <authorList>
            <person name="Franch-Gras L."/>
            <person name="Hahn C."/>
            <person name="Garcia-Roger E.M."/>
            <person name="Carmona M.J."/>
            <person name="Serra M."/>
            <person name="Gomez A."/>
        </authorList>
    </citation>
    <scope>NUCLEOTIDE SEQUENCE [LARGE SCALE GENOMIC DNA]</scope>
    <source>
        <strain evidence="1">HYR1</strain>
    </source>
</reference>
<dbReference type="AlphaFoldDB" id="A0A3M7R0B6"/>
<evidence type="ECO:0000313" key="2">
    <source>
        <dbReference type="Proteomes" id="UP000276133"/>
    </source>
</evidence>